<accession>V5GE83</accession>
<dbReference type="AlphaFoldDB" id="V5GE83"/>
<sequence length="167" mass="18819">IESPFVARSKFFAACKNVNENVSEWAARVRCLALNCDFEENVIDMMLHDRFIIGFEKGSVQAKLFKEKITCSFSDAIETAMAEMAAGEVSCSKDPFVKMEPSIHHVTSRRATSSAQKPRSVSEKCKCCGRKNHPTTRCRYRDYVCNLCHVKGHLAPMCSKELDSRTV</sequence>
<reference evidence="1" key="1">
    <citation type="submission" date="2013-07" db="EMBL/GenBank/DDBJ databases">
        <title>Midgut Transcriptome Profiling of Anoplphora glabripennis, a Lignocellulose Degrading, Wood-Boring Cerambycid.</title>
        <authorList>
            <person name="Scully E.D."/>
            <person name="Hoover K."/>
            <person name="Carlson J.E."/>
            <person name="Tien M."/>
            <person name="Geib S.M."/>
        </authorList>
    </citation>
    <scope>NUCLEOTIDE SEQUENCE</scope>
</reference>
<evidence type="ECO:0000313" key="1">
    <source>
        <dbReference type="EMBL" id="JAB62324.1"/>
    </source>
</evidence>
<organism evidence="1">
    <name type="scientific">Anoplophora glabripennis</name>
    <name type="common">Asian longhorn beetle</name>
    <name type="synonym">Anoplophora nobilis</name>
    <dbReference type="NCBI Taxonomy" id="217634"/>
    <lineage>
        <taxon>Eukaryota</taxon>
        <taxon>Metazoa</taxon>
        <taxon>Ecdysozoa</taxon>
        <taxon>Arthropoda</taxon>
        <taxon>Hexapoda</taxon>
        <taxon>Insecta</taxon>
        <taxon>Pterygota</taxon>
        <taxon>Neoptera</taxon>
        <taxon>Endopterygota</taxon>
        <taxon>Coleoptera</taxon>
        <taxon>Polyphaga</taxon>
        <taxon>Cucujiformia</taxon>
        <taxon>Chrysomeloidea</taxon>
        <taxon>Cerambycidae</taxon>
        <taxon>Lamiinae</taxon>
        <taxon>Lamiini</taxon>
        <taxon>Anoplophora</taxon>
    </lineage>
</organism>
<dbReference type="EMBL" id="GALX01006142">
    <property type="protein sequence ID" value="JAB62324.1"/>
    <property type="molecule type" value="Transcribed_RNA"/>
</dbReference>
<protein>
    <submittedName>
        <fullName evidence="1">Uncharacterized protein</fullName>
    </submittedName>
</protein>
<proteinExistence type="predicted"/>
<feature type="non-terminal residue" evidence="1">
    <location>
        <position position="1"/>
    </location>
</feature>
<feature type="non-terminal residue" evidence="1">
    <location>
        <position position="167"/>
    </location>
</feature>
<name>V5GE83_ANOGL</name>